<keyword evidence="3" id="KW-1185">Reference proteome</keyword>
<dbReference type="GO" id="GO:0005829">
    <property type="term" value="C:cytosol"/>
    <property type="evidence" value="ECO:0007669"/>
    <property type="project" value="TreeGrafter"/>
</dbReference>
<name>A0A5P2G1A0_9BACT</name>
<dbReference type="RefSeq" id="WP_131330517.1">
    <property type="nucleotide sequence ID" value="NZ_CP044016.1"/>
</dbReference>
<dbReference type="PANTHER" id="PTHR12390">
    <property type="entry name" value="UROPORPHYRINOGEN III SYNTHASE"/>
    <property type="match status" value="1"/>
</dbReference>
<dbReference type="SUPFAM" id="SSF69618">
    <property type="entry name" value="HemD-like"/>
    <property type="match status" value="1"/>
</dbReference>
<dbReference type="AlphaFoldDB" id="A0A5P2G1A0"/>
<protein>
    <submittedName>
        <fullName evidence="2">Uroporphyrinogen-III synthase</fullName>
    </submittedName>
</protein>
<dbReference type="Pfam" id="PF02602">
    <property type="entry name" value="HEM4"/>
    <property type="match status" value="1"/>
</dbReference>
<feature type="domain" description="Tetrapyrrole biosynthesis uroporphyrinogen III synthase" evidence="1">
    <location>
        <begin position="23"/>
        <end position="224"/>
    </location>
</feature>
<dbReference type="KEGG" id="arac:E0W69_013185"/>
<evidence type="ECO:0000259" key="1">
    <source>
        <dbReference type="Pfam" id="PF02602"/>
    </source>
</evidence>
<evidence type="ECO:0000313" key="3">
    <source>
        <dbReference type="Proteomes" id="UP000292424"/>
    </source>
</evidence>
<dbReference type="InterPro" id="IPR003754">
    <property type="entry name" value="4pyrrol_synth_uPrphyn_synth"/>
</dbReference>
<dbReference type="EMBL" id="CP044016">
    <property type="protein sequence ID" value="QES89574.1"/>
    <property type="molecule type" value="Genomic_DNA"/>
</dbReference>
<dbReference type="OrthoDB" id="1523900at2"/>
<dbReference type="GO" id="GO:0004852">
    <property type="term" value="F:uroporphyrinogen-III synthase activity"/>
    <property type="evidence" value="ECO:0007669"/>
    <property type="project" value="InterPro"/>
</dbReference>
<reference evidence="2 3" key="1">
    <citation type="submission" date="2019-09" db="EMBL/GenBank/DDBJ databases">
        <title>Complete genome sequence of Arachidicoccus sp. B3-10 isolated from apple orchard soil.</title>
        <authorList>
            <person name="Kim H.S."/>
            <person name="Han K.-I."/>
            <person name="Suh M.K."/>
            <person name="Lee K.C."/>
            <person name="Eom M.K."/>
            <person name="Kim J.-S."/>
            <person name="Kang S.W."/>
            <person name="Sin Y."/>
            <person name="Lee J.-S."/>
        </authorList>
    </citation>
    <scope>NUCLEOTIDE SEQUENCE [LARGE SCALE GENOMIC DNA]</scope>
    <source>
        <strain evidence="2 3">B3-10</strain>
    </source>
</reference>
<dbReference type="InterPro" id="IPR036108">
    <property type="entry name" value="4pyrrol_syn_uPrphyn_synt_sf"/>
</dbReference>
<sequence length="237" mass="26234">MKKEINILCTRLLDVPVVNKAIQKGIFIDCMPFIRTEFMIDGAIAEKVKQLANTKINAVFTSAKAVDGVAGILGNIVPDWNIYCTGGATKKKVNKLWGDKVFVVSGKHAVDIKNKIIADATINEVVFFCGDQRMNDIPENLPLNGIAVDEMIVYKTILTPKIINKDYDGIMFFSPSAAHSFFSDNTIKTDVVLFSIGQTTSEIIKTYSANEIVTSEWPGQETLVDQIIQYFDVKVTS</sequence>
<dbReference type="GO" id="GO:0006780">
    <property type="term" value="P:uroporphyrinogen III biosynthetic process"/>
    <property type="evidence" value="ECO:0007669"/>
    <property type="project" value="InterPro"/>
</dbReference>
<evidence type="ECO:0000313" key="2">
    <source>
        <dbReference type="EMBL" id="QES89574.1"/>
    </source>
</evidence>
<organism evidence="2 3">
    <name type="scientific">Rhizosphaericola mali</name>
    <dbReference type="NCBI Taxonomy" id="2545455"/>
    <lineage>
        <taxon>Bacteria</taxon>
        <taxon>Pseudomonadati</taxon>
        <taxon>Bacteroidota</taxon>
        <taxon>Chitinophagia</taxon>
        <taxon>Chitinophagales</taxon>
        <taxon>Chitinophagaceae</taxon>
        <taxon>Rhizosphaericola</taxon>
    </lineage>
</organism>
<dbReference type="Gene3D" id="3.40.50.10090">
    <property type="match status" value="2"/>
</dbReference>
<dbReference type="InterPro" id="IPR039793">
    <property type="entry name" value="UROS/Hem4"/>
</dbReference>
<accession>A0A5P2G1A0</accession>
<dbReference type="CDD" id="cd06578">
    <property type="entry name" value="HemD"/>
    <property type="match status" value="1"/>
</dbReference>
<gene>
    <name evidence="2" type="ORF">E0W69_013185</name>
</gene>
<proteinExistence type="predicted"/>
<dbReference type="PANTHER" id="PTHR12390:SF0">
    <property type="entry name" value="UROPORPHYRINOGEN-III SYNTHASE"/>
    <property type="match status" value="1"/>
</dbReference>
<dbReference type="Proteomes" id="UP000292424">
    <property type="component" value="Chromosome"/>
</dbReference>